<keyword evidence="10 12" id="KW-1133">Transmembrane helix</keyword>
<comment type="similarity">
    <text evidence="2">Belongs to the cation transport ATPase (P-type) (TC 3.A.3) family. Type IIA subfamily.</text>
</comment>
<keyword evidence="3" id="KW-1003">Cell membrane</keyword>
<evidence type="ECO:0000259" key="13">
    <source>
        <dbReference type="SMART" id="SM00831"/>
    </source>
</evidence>
<dbReference type="EC" id="3.6.3.-" evidence="14"/>
<dbReference type="NCBIfam" id="TIGR01494">
    <property type="entry name" value="ATPase_P-type"/>
    <property type="match status" value="3"/>
</dbReference>
<dbReference type="PRINTS" id="PR00119">
    <property type="entry name" value="CATATPASE"/>
</dbReference>
<dbReference type="InterPro" id="IPR036412">
    <property type="entry name" value="HAD-like_sf"/>
</dbReference>
<dbReference type="Gene3D" id="1.20.1110.10">
    <property type="entry name" value="Calcium-transporting ATPase, transmembrane domain"/>
    <property type="match status" value="1"/>
</dbReference>
<feature type="transmembrane region" description="Helical" evidence="12">
    <location>
        <begin position="735"/>
        <end position="757"/>
    </location>
</feature>
<keyword evidence="6" id="KW-0547">Nucleotide-binding</keyword>
<evidence type="ECO:0000313" key="15">
    <source>
        <dbReference type="Proteomes" id="UP000008922"/>
    </source>
</evidence>
<keyword evidence="5" id="KW-0479">Metal-binding</keyword>
<keyword evidence="9" id="KW-1278">Translocase</keyword>
<evidence type="ECO:0000256" key="11">
    <source>
        <dbReference type="ARBA" id="ARBA00023136"/>
    </source>
</evidence>
<dbReference type="PANTHER" id="PTHR24093:SF506">
    <property type="entry name" value="CATION-TRANSPORTING ATPASE PMA1"/>
    <property type="match status" value="1"/>
</dbReference>
<name>E8N301_ANATU</name>
<accession>E8N301</accession>
<dbReference type="Pfam" id="PF00122">
    <property type="entry name" value="E1-E2_ATPase"/>
    <property type="match status" value="1"/>
</dbReference>
<dbReference type="Pfam" id="PF00689">
    <property type="entry name" value="Cation_ATPase_C"/>
    <property type="match status" value="1"/>
</dbReference>
<dbReference type="InterPro" id="IPR006068">
    <property type="entry name" value="ATPase_P-typ_cation-transptr_C"/>
</dbReference>
<dbReference type="SFLD" id="SFLDF00027">
    <property type="entry name" value="p-type_atpase"/>
    <property type="match status" value="1"/>
</dbReference>
<dbReference type="STRING" id="926569.ANT_31250"/>
<comment type="subcellular location">
    <subcellularLocation>
        <location evidence="1">Cell membrane</location>
        <topology evidence="1">Multi-pass membrane protein</topology>
    </subcellularLocation>
</comment>
<dbReference type="GO" id="GO:0046872">
    <property type="term" value="F:metal ion binding"/>
    <property type="evidence" value="ECO:0007669"/>
    <property type="project" value="UniProtKB-KW"/>
</dbReference>
<protein>
    <submittedName>
        <fullName evidence="14">Cation-transporting ATPase</fullName>
        <ecNumber evidence="14">3.6.3.-</ecNumber>
    </submittedName>
</protein>
<dbReference type="SFLD" id="SFLDG00002">
    <property type="entry name" value="C1.7:_P-type_atpase_like"/>
    <property type="match status" value="1"/>
</dbReference>
<evidence type="ECO:0000256" key="3">
    <source>
        <dbReference type="ARBA" id="ARBA00022475"/>
    </source>
</evidence>
<evidence type="ECO:0000256" key="7">
    <source>
        <dbReference type="ARBA" id="ARBA00022840"/>
    </source>
</evidence>
<evidence type="ECO:0000256" key="4">
    <source>
        <dbReference type="ARBA" id="ARBA00022692"/>
    </source>
</evidence>
<dbReference type="Gene3D" id="2.70.150.10">
    <property type="entry name" value="Calcium-transporting ATPase, cytoplasmic transduction domain A"/>
    <property type="match status" value="1"/>
</dbReference>
<reference evidence="14 15" key="1">
    <citation type="submission" date="2010-12" db="EMBL/GenBank/DDBJ databases">
        <title>Whole genome sequence of Anaerolinea thermophila UNI-1.</title>
        <authorList>
            <person name="Narita-Yamada S."/>
            <person name="Kishi E."/>
            <person name="Watanabe Y."/>
            <person name="Takasaki K."/>
            <person name="Ankai A."/>
            <person name="Oguchi A."/>
            <person name="Fukui S."/>
            <person name="Takahashi M."/>
            <person name="Yashiro I."/>
            <person name="Hosoyama A."/>
            <person name="Sekiguchi Y."/>
            <person name="Hanada S."/>
            <person name="Fujita N."/>
        </authorList>
    </citation>
    <scope>NUCLEOTIDE SEQUENCE [LARGE SCALE GENOMIC DNA]</scope>
    <source>
        <strain evidence="15">DSM 14523 / JCM 11388 / NBRC 100420 / UNI-1</strain>
    </source>
</reference>
<dbReference type="GO" id="GO:0005388">
    <property type="term" value="F:P-type calcium transporter activity"/>
    <property type="evidence" value="ECO:0007669"/>
    <property type="project" value="TreeGrafter"/>
</dbReference>
<dbReference type="InParanoid" id="E8N301"/>
<dbReference type="InterPro" id="IPR023298">
    <property type="entry name" value="ATPase_P-typ_TM_dom_sf"/>
</dbReference>
<dbReference type="InterPro" id="IPR001757">
    <property type="entry name" value="P_typ_ATPase"/>
</dbReference>
<proteinExistence type="inferred from homology"/>
<feature type="transmembrane region" description="Helical" evidence="12">
    <location>
        <begin position="95"/>
        <end position="111"/>
    </location>
</feature>
<dbReference type="AlphaFoldDB" id="E8N301"/>
<keyword evidence="15" id="KW-1185">Reference proteome</keyword>
<dbReference type="Proteomes" id="UP000008922">
    <property type="component" value="Chromosome"/>
</dbReference>
<evidence type="ECO:0000256" key="5">
    <source>
        <dbReference type="ARBA" id="ARBA00022723"/>
    </source>
</evidence>
<dbReference type="Gene3D" id="3.40.1110.10">
    <property type="entry name" value="Calcium-transporting ATPase, cytoplasmic domain N"/>
    <property type="match status" value="1"/>
</dbReference>
<dbReference type="GO" id="GO:0005524">
    <property type="term" value="F:ATP binding"/>
    <property type="evidence" value="ECO:0007669"/>
    <property type="project" value="UniProtKB-KW"/>
</dbReference>
<gene>
    <name evidence="14" type="ordered locus">ANT_31250</name>
</gene>
<dbReference type="SUPFAM" id="SSF81665">
    <property type="entry name" value="Calcium ATPase, transmembrane domain M"/>
    <property type="match status" value="1"/>
</dbReference>
<evidence type="ECO:0000256" key="1">
    <source>
        <dbReference type="ARBA" id="ARBA00004651"/>
    </source>
</evidence>
<dbReference type="InterPro" id="IPR023214">
    <property type="entry name" value="HAD_sf"/>
</dbReference>
<dbReference type="SMART" id="SM00831">
    <property type="entry name" value="Cation_ATPase_N"/>
    <property type="match status" value="1"/>
</dbReference>
<dbReference type="Gene3D" id="3.40.50.1000">
    <property type="entry name" value="HAD superfamily/HAD-like"/>
    <property type="match status" value="1"/>
</dbReference>
<feature type="transmembrane region" description="Helical" evidence="12">
    <location>
        <begin position="66"/>
        <end position="89"/>
    </location>
</feature>
<keyword evidence="14" id="KW-0378">Hydrolase</keyword>
<dbReference type="RefSeq" id="WP_013561492.1">
    <property type="nucleotide sequence ID" value="NC_014960.1"/>
</dbReference>
<dbReference type="eggNOG" id="COG0474">
    <property type="taxonomic scope" value="Bacteria"/>
</dbReference>
<evidence type="ECO:0000256" key="6">
    <source>
        <dbReference type="ARBA" id="ARBA00022741"/>
    </source>
</evidence>
<dbReference type="InterPro" id="IPR023299">
    <property type="entry name" value="ATPase_P-typ_cyto_dom_N"/>
</dbReference>
<dbReference type="InterPro" id="IPR008250">
    <property type="entry name" value="ATPase_P-typ_transduc_dom_A_sf"/>
</dbReference>
<dbReference type="InterPro" id="IPR018303">
    <property type="entry name" value="ATPase_P-typ_P_site"/>
</dbReference>
<dbReference type="SFLD" id="SFLDS00003">
    <property type="entry name" value="Haloacid_Dehalogenase"/>
    <property type="match status" value="1"/>
</dbReference>
<dbReference type="CDD" id="cd02089">
    <property type="entry name" value="P-type_ATPase_Ca_prok"/>
    <property type="match status" value="1"/>
</dbReference>
<evidence type="ECO:0000313" key="14">
    <source>
        <dbReference type="EMBL" id="BAJ65151.1"/>
    </source>
</evidence>
<feature type="domain" description="Cation-transporting P-type ATPase N-terminal" evidence="13">
    <location>
        <begin position="17"/>
        <end position="91"/>
    </location>
</feature>
<sequence>MATPSSRPAMPEEIAFVWHALSPNETLQKLNTAEHSGLSSEEAARRLAQYGANELAEKPRPTFLQLLIAQLNSFVVILLIVAAGISAVLGEWVEAGAILAIVVLNAVLGVVQESRAQEALAALKKMAAPEAQVLRDGKRLSIPARELVPGDIVFLEAGNYVPADVRLLEAVNLRVEEAALTGESVPVQKSAAVLMAQDAPIGDRKNTAYMGTVVSYGRGRGVVVATGMRTQLGMIADMLQSMEEEQTPLQRRLDELGKTLGWGALAVCALVFVVGLVRMLGTDGFQIQQVVDLFMIAVSLAIAAVPEGLPAIVTISLALGMREMVRRHALIRKLASVETLGSATVICSDKTGTLTQNAMTATRLWVDGKTFEITGQGYNPEGEFRLNSQPVNLKDYPAVTTALWVGVLNNDAMLEQIGENGKSAYRIIGDPTEGALLVAAAKAGILQKELTHTYPREQEVPFDSSRKRMVTIHEIEEVIPEDSSPIYNHEKRHWYAIAVKGAPDIVLNLCTHYQRSDDTPAPLDDAMRAQILAANDAMTYDALRVLGLAYRLVPVLPEEIESEELEKDLIFVGLIGMIDPARPEVQPALEKARTAGIRTIMITGDYPNTARAIAESIHLLRPGHQVLTGAQLNEMDDQTLIREVERTDVFARVSPEHKMRIVDALRANGEVVAMTGDGVNDAPAIKRADIGVSMGITGTDVAKETADMVLTDDNYASIVAAIEQGRIIYSNIRKFVYYLLSCNLAEIAIIFLSTLFMGRSPLTALQLLWLNLVTDGAPALALGTEKGDPDIMHQPPRPPKEPIINRFMLQGIVFQTLAITATTLLAFWIGSTDPQHVHYAETMAFVTLSVSELLRAYTARSEYYPLVKIGVFTNRWMNLAVLSSLALILGAVYVPFLNNVFDTEPLGWAQWVEILPLILIPSVVAEATKVSFAPHRKKTS</sequence>
<keyword evidence="4 12" id="KW-0812">Transmembrane</keyword>
<keyword evidence="7" id="KW-0067">ATP-binding</keyword>
<dbReference type="PRINTS" id="PR00121">
    <property type="entry name" value="NAKATPASE"/>
</dbReference>
<evidence type="ECO:0000256" key="9">
    <source>
        <dbReference type="ARBA" id="ARBA00022967"/>
    </source>
</evidence>
<feature type="transmembrane region" description="Helical" evidence="12">
    <location>
        <begin position="803"/>
        <end position="830"/>
    </location>
</feature>
<dbReference type="FunFam" id="3.40.50.1000:FF:000001">
    <property type="entry name" value="Phospholipid-transporting ATPase IC"/>
    <property type="match status" value="1"/>
</dbReference>
<dbReference type="GO" id="GO:0140352">
    <property type="term" value="P:export from cell"/>
    <property type="evidence" value="ECO:0007669"/>
    <property type="project" value="UniProtKB-ARBA"/>
</dbReference>
<dbReference type="SUPFAM" id="SSF56784">
    <property type="entry name" value="HAD-like"/>
    <property type="match status" value="1"/>
</dbReference>
<dbReference type="InterPro" id="IPR004014">
    <property type="entry name" value="ATPase_P-typ_cation-transptr_N"/>
</dbReference>
<keyword evidence="11 12" id="KW-0472">Membrane</keyword>
<dbReference type="PROSITE" id="PS00154">
    <property type="entry name" value="ATPASE_E1_E2"/>
    <property type="match status" value="1"/>
</dbReference>
<feature type="transmembrane region" description="Helical" evidence="12">
    <location>
        <begin position="260"/>
        <end position="281"/>
    </location>
</feature>
<dbReference type="Pfam" id="PF13246">
    <property type="entry name" value="Cation_ATPase"/>
    <property type="match status" value="1"/>
</dbReference>
<feature type="transmembrane region" description="Helical" evidence="12">
    <location>
        <begin position="293"/>
        <end position="319"/>
    </location>
</feature>
<dbReference type="InterPro" id="IPR044492">
    <property type="entry name" value="P_typ_ATPase_HD_dom"/>
</dbReference>
<evidence type="ECO:0000256" key="12">
    <source>
        <dbReference type="SAM" id="Phobius"/>
    </source>
</evidence>
<dbReference type="FunFam" id="3.40.50.1000:FF:000028">
    <property type="entry name" value="Calcium-transporting P-type ATPase, putative"/>
    <property type="match status" value="1"/>
</dbReference>
<dbReference type="KEGG" id="atm:ANT_31250"/>
<dbReference type="Pfam" id="PF00690">
    <property type="entry name" value="Cation_ATPase_N"/>
    <property type="match status" value="1"/>
</dbReference>
<dbReference type="SUPFAM" id="SSF81653">
    <property type="entry name" value="Calcium ATPase, transduction domain A"/>
    <property type="match status" value="1"/>
</dbReference>
<feature type="transmembrane region" description="Helical" evidence="12">
    <location>
        <begin position="908"/>
        <end position="928"/>
    </location>
</feature>
<dbReference type="GO" id="GO:0016887">
    <property type="term" value="F:ATP hydrolysis activity"/>
    <property type="evidence" value="ECO:0007669"/>
    <property type="project" value="InterPro"/>
</dbReference>
<dbReference type="GO" id="GO:0005886">
    <property type="term" value="C:plasma membrane"/>
    <property type="evidence" value="ECO:0007669"/>
    <property type="project" value="UniProtKB-SubCell"/>
</dbReference>
<feature type="transmembrane region" description="Helical" evidence="12">
    <location>
        <begin position="876"/>
        <end position="896"/>
    </location>
</feature>
<evidence type="ECO:0000256" key="2">
    <source>
        <dbReference type="ARBA" id="ARBA00005675"/>
    </source>
</evidence>
<dbReference type="HOGENOM" id="CLU_002360_1_0_0"/>
<dbReference type="EMBL" id="AP012029">
    <property type="protein sequence ID" value="BAJ65151.1"/>
    <property type="molecule type" value="Genomic_DNA"/>
</dbReference>
<dbReference type="PANTHER" id="PTHR24093">
    <property type="entry name" value="CATION TRANSPORTING ATPASE"/>
    <property type="match status" value="1"/>
</dbReference>
<dbReference type="FunCoup" id="E8N301">
    <property type="interactions" value="242"/>
</dbReference>
<dbReference type="FunFam" id="2.70.150.10:FF:000016">
    <property type="entry name" value="Calcium-transporting P-type ATPase putative"/>
    <property type="match status" value="1"/>
</dbReference>
<dbReference type="InterPro" id="IPR059000">
    <property type="entry name" value="ATPase_P-type_domA"/>
</dbReference>
<evidence type="ECO:0000256" key="10">
    <source>
        <dbReference type="ARBA" id="ARBA00022989"/>
    </source>
</evidence>
<keyword evidence="8" id="KW-0460">Magnesium</keyword>
<organism evidence="14 15">
    <name type="scientific">Anaerolinea thermophila (strain DSM 14523 / JCM 11388 / NBRC 100420 / UNI-1)</name>
    <dbReference type="NCBI Taxonomy" id="926569"/>
    <lineage>
        <taxon>Bacteria</taxon>
        <taxon>Bacillati</taxon>
        <taxon>Chloroflexota</taxon>
        <taxon>Anaerolineae</taxon>
        <taxon>Anaerolineales</taxon>
        <taxon>Anaerolineaceae</taxon>
        <taxon>Anaerolinea</taxon>
    </lineage>
</organism>
<dbReference type="SUPFAM" id="SSF81660">
    <property type="entry name" value="Metal cation-transporting ATPase, ATP-binding domain N"/>
    <property type="match status" value="1"/>
</dbReference>
<evidence type="ECO:0000256" key="8">
    <source>
        <dbReference type="ARBA" id="ARBA00022842"/>
    </source>
</evidence>